<dbReference type="RefSeq" id="XP_003688717.1">
    <property type="nucleotide sequence ID" value="XM_003688669.1"/>
</dbReference>
<evidence type="ECO:0000256" key="7">
    <source>
        <dbReference type="SAM" id="Phobius"/>
    </source>
</evidence>
<feature type="transmembrane region" description="Helical" evidence="7">
    <location>
        <begin position="212"/>
        <end position="234"/>
    </location>
</feature>
<dbReference type="AlphaFoldDB" id="G8C2A5"/>
<dbReference type="OMA" id="CVVIPWE"/>
<dbReference type="GO" id="GO:0009272">
    <property type="term" value="P:fungal-type cell wall biogenesis"/>
    <property type="evidence" value="ECO:0007669"/>
    <property type="project" value="EnsemblFungi"/>
</dbReference>
<evidence type="ECO:0000256" key="1">
    <source>
        <dbReference type="ARBA" id="ARBA00004141"/>
    </source>
</evidence>
<keyword evidence="3 7" id="KW-1133">Transmembrane helix</keyword>
<comment type="similarity">
    <text evidence="5">Belongs to the palH/RIM21 family.</text>
</comment>
<gene>
    <name evidence="8" type="primary">TPHA0P01250</name>
    <name evidence="8" type="ordered locus">TPHA_0P01250</name>
</gene>
<evidence type="ECO:0000256" key="4">
    <source>
        <dbReference type="ARBA" id="ARBA00023136"/>
    </source>
</evidence>
<evidence type="ECO:0000256" key="6">
    <source>
        <dbReference type="ARBA" id="ARBA00040155"/>
    </source>
</evidence>
<dbReference type="KEGG" id="tpf:TPHA_0P01250"/>
<sequence>MSFFDTWEVLKPMHNDYMSCTEHFLGDGMLLSPAFPIACFYADHISFKGYCKRNSPSYVMSKAKRLLEISYLDSVERDWEKYRGMLGPEGGDFRFSVYVLTVVVTINLVACLFLSIYLFLAIHDRHRQFFLNIVRFAAVLSSITLILFTSRMLLLIQDEFNNLGVVTAHLIAYTLGNRLDFKILDFIAISLLQFCQLINVTRLVSTLEEKRFSFIAGFIMVMVSNILYAVSLFSSGSDSLTVLNPFVYLLRIAISTSYAAIVISFIIAKYKLCFINFSLGFLSIYSFLLVLFQVLFFFFDLANVWINSIGEIFNLTAYVASTAIVWEWINRIFVVQKKKEAQSILGRTIYAEENVDHKIAKYALKIQDALTRTISTEYSDKNSFLNDDRSSELMLRPFDEHSLNAHSTKDGKDDEIVFNIDKNQERVLTGSSSMNQTSYELSGISTCIEDSSFHNSQNSRSVTAYFKEKLHMSYNKLIMLTDYMLIKILGQNSINLSTTNGEEIENNKRKVKQRIGLDKVNDVHLYKTTDIIFNSDDEDYDTED</sequence>
<feature type="transmembrane region" description="Helical" evidence="7">
    <location>
        <begin position="95"/>
        <end position="121"/>
    </location>
</feature>
<feature type="transmembrane region" description="Helical" evidence="7">
    <location>
        <begin position="133"/>
        <end position="156"/>
    </location>
</feature>
<dbReference type="GO" id="GO:0044088">
    <property type="term" value="P:regulation of vacuole organization"/>
    <property type="evidence" value="ECO:0007669"/>
    <property type="project" value="EnsemblFungi"/>
</dbReference>
<dbReference type="PANTHER" id="PTHR35779:SF1">
    <property type="entry name" value="PH-RESPONSE REGULATOR PROTEIN PALH_RIM21"/>
    <property type="match status" value="1"/>
</dbReference>
<keyword evidence="2 7" id="KW-0812">Transmembrane</keyword>
<dbReference type="eggNOG" id="ENOG502QWMT">
    <property type="taxonomic scope" value="Eukaryota"/>
</dbReference>
<dbReference type="EMBL" id="HE612871">
    <property type="protein sequence ID" value="CCE66283.1"/>
    <property type="molecule type" value="Genomic_DNA"/>
</dbReference>
<dbReference type="HOGENOM" id="CLU_026111_0_0_1"/>
<comment type="subcellular location">
    <subcellularLocation>
        <location evidence="1">Membrane</location>
        <topology evidence="1">Multi-pass membrane protein</topology>
    </subcellularLocation>
</comment>
<feature type="transmembrane region" description="Helical" evidence="7">
    <location>
        <begin position="183"/>
        <end position="200"/>
    </location>
</feature>
<evidence type="ECO:0000256" key="2">
    <source>
        <dbReference type="ARBA" id="ARBA00022692"/>
    </source>
</evidence>
<keyword evidence="4 7" id="KW-0472">Membrane</keyword>
<accession>G8C2A5</accession>
<dbReference type="GO" id="GO:0071469">
    <property type="term" value="P:cellular response to alkaline pH"/>
    <property type="evidence" value="ECO:0007669"/>
    <property type="project" value="EnsemblFungi"/>
</dbReference>
<evidence type="ECO:0000256" key="3">
    <source>
        <dbReference type="ARBA" id="ARBA00022989"/>
    </source>
</evidence>
<dbReference type="PANTHER" id="PTHR35779">
    <property type="entry name" value="PH-RESPONSE REGULATOR PROTEIN PALH/RIM21"/>
    <property type="match status" value="1"/>
</dbReference>
<dbReference type="STRING" id="1071381.G8C2A5"/>
<dbReference type="Proteomes" id="UP000005666">
    <property type="component" value="Chromosome 16"/>
</dbReference>
<dbReference type="GeneID" id="11530833"/>
<dbReference type="InterPro" id="IPR014844">
    <property type="entry name" value="PalH"/>
</dbReference>
<dbReference type="GO" id="GO:0005886">
    <property type="term" value="C:plasma membrane"/>
    <property type="evidence" value="ECO:0007669"/>
    <property type="project" value="EnsemblFungi"/>
</dbReference>
<feature type="transmembrane region" description="Helical" evidence="7">
    <location>
        <begin position="246"/>
        <end position="267"/>
    </location>
</feature>
<name>G8C2A5_TETPH</name>
<evidence type="ECO:0000313" key="8">
    <source>
        <dbReference type="EMBL" id="CCE66283.1"/>
    </source>
</evidence>
<keyword evidence="9" id="KW-1185">Reference proteome</keyword>
<dbReference type="GO" id="GO:0030437">
    <property type="term" value="P:ascospore formation"/>
    <property type="evidence" value="ECO:0007669"/>
    <property type="project" value="EnsemblFungi"/>
</dbReference>
<dbReference type="GO" id="GO:0001403">
    <property type="term" value="P:invasive growth in response to glucose limitation"/>
    <property type="evidence" value="ECO:0007669"/>
    <property type="project" value="EnsemblFungi"/>
</dbReference>
<evidence type="ECO:0000256" key="5">
    <source>
        <dbReference type="ARBA" id="ARBA00038109"/>
    </source>
</evidence>
<feature type="transmembrane region" description="Helical" evidence="7">
    <location>
        <begin position="279"/>
        <end position="299"/>
    </location>
</feature>
<dbReference type="OrthoDB" id="5393256at2759"/>
<proteinExistence type="inferred from homology"/>
<feature type="transmembrane region" description="Helical" evidence="7">
    <location>
        <begin position="305"/>
        <end position="329"/>
    </location>
</feature>
<organism evidence="8 9">
    <name type="scientific">Tetrapisispora phaffii (strain ATCC 24235 / CBS 4417 / NBRC 1672 / NRRL Y-8282 / UCD 70-5)</name>
    <name type="common">Yeast</name>
    <name type="synonym">Fabospora phaffii</name>
    <dbReference type="NCBI Taxonomy" id="1071381"/>
    <lineage>
        <taxon>Eukaryota</taxon>
        <taxon>Fungi</taxon>
        <taxon>Dikarya</taxon>
        <taxon>Ascomycota</taxon>
        <taxon>Saccharomycotina</taxon>
        <taxon>Saccharomycetes</taxon>
        <taxon>Saccharomycetales</taxon>
        <taxon>Saccharomycetaceae</taxon>
        <taxon>Tetrapisispora</taxon>
    </lineage>
</organism>
<dbReference type="Pfam" id="PF08733">
    <property type="entry name" value="PalH"/>
    <property type="match status" value="1"/>
</dbReference>
<protein>
    <recommendedName>
        <fullName evidence="6">pH-response regulator protein palH/RIM21</fullName>
    </recommendedName>
</protein>
<reference evidence="8 9" key="1">
    <citation type="journal article" date="2011" name="Proc. Natl. Acad. Sci. U.S.A.">
        <title>Evolutionary erosion of yeast sex chromosomes by mating-type switching accidents.</title>
        <authorList>
            <person name="Gordon J.L."/>
            <person name="Armisen D."/>
            <person name="Proux-Wera E."/>
            <person name="Oheigeartaigh S.S."/>
            <person name="Byrne K.P."/>
            <person name="Wolfe K.H."/>
        </authorList>
    </citation>
    <scope>NUCLEOTIDE SEQUENCE [LARGE SCALE GENOMIC DNA]</scope>
    <source>
        <strain evidence="9">ATCC 24235 / CBS 4417 / NBRC 1672 / NRRL Y-8282 / UCD 70-5</strain>
    </source>
</reference>
<evidence type="ECO:0000313" key="9">
    <source>
        <dbReference type="Proteomes" id="UP000005666"/>
    </source>
</evidence>